<dbReference type="EMBL" id="LYXU01000001">
    <property type="protein sequence ID" value="OBS29574.1"/>
    <property type="molecule type" value="Genomic_DNA"/>
</dbReference>
<protein>
    <submittedName>
        <fullName evidence="5">Uncharacterized protein</fullName>
    </submittedName>
</protein>
<dbReference type="InterPro" id="IPR031359">
    <property type="entry name" value="NACHT_N"/>
</dbReference>
<dbReference type="InterPro" id="IPR027417">
    <property type="entry name" value="P-loop_NTPase"/>
</dbReference>
<evidence type="ECO:0000259" key="3">
    <source>
        <dbReference type="Pfam" id="PF17100"/>
    </source>
</evidence>
<dbReference type="PANTHER" id="PTHR10039:SF17">
    <property type="entry name" value="FUNGAL STAND N-TERMINAL GOODBYE DOMAIN-CONTAINING PROTEIN-RELATED"/>
    <property type="match status" value="1"/>
</dbReference>
<evidence type="ECO:0000256" key="1">
    <source>
        <dbReference type="ARBA" id="ARBA00022737"/>
    </source>
</evidence>
<dbReference type="SUPFAM" id="SSF50998">
    <property type="entry name" value="Quinoprotein alcohol dehydrogenase-like"/>
    <property type="match status" value="1"/>
</dbReference>
<dbReference type="Pfam" id="PF17100">
    <property type="entry name" value="NACHT_N"/>
    <property type="match status" value="1"/>
</dbReference>
<dbReference type="InterPro" id="IPR001680">
    <property type="entry name" value="WD40_rpt"/>
</dbReference>
<proteinExistence type="predicted"/>
<name>A0A1B8BA19_FUSPO</name>
<dbReference type="STRING" id="36050.A0A1B8BA19"/>
<dbReference type="OMA" id="ENRWTHE"/>
<dbReference type="PANTHER" id="PTHR10039">
    <property type="entry name" value="AMELOGENIN"/>
    <property type="match status" value="1"/>
</dbReference>
<feature type="domain" description="NWD NACHT-NTPase N-terminal" evidence="3">
    <location>
        <begin position="21"/>
        <end position="250"/>
    </location>
</feature>
<feature type="domain" description="Nephrocystin 3-like N-terminal" evidence="4">
    <location>
        <begin position="332"/>
        <end position="506"/>
    </location>
</feature>
<dbReference type="PROSITE" id="PS50294">
    <property type="entry name" value="WD_REPEATS_REGION"/>
    <property type="match status" value="1"/>
</dbReference>
<evidence type="ECO:0000313" key="5">
    <source>
        <dbReference type="EMBL" id="OBS29574.1"/>
    </source>
</evidence>
<evidence type="ECO:0000256" key="2">
    <source>
        <dbReference type="PROSITE-ProRule" id="PRU00221"/>
    </source>
</evidence>
<dbReference type="PROSITE" id="PS50082">
    <property type="entry name" value="WD_REPEATS_2"/>
    <property type="match status" value="1"/>
</dbReference>
<dbReference type="Gene3D" id="2.130.10.10">
    <property type="entry name" value="YVTN repeat-like/Quinoprotein amine dehydrogenase"/>
    <property type="match status" value="3"/>
</dbReference>
<sequence length="1633" mass="185241">MEDGEATSHAGEGENPFHLANLWTKAYTKVHENGEYSQLLKDFEIHLQQANDNQIELVSATTPSSSGGLARLKDIQRLAQKKLEVVNQGHTFFFVRGKRIVVREAVQKAIQQVTQFKAIINGAVSAEPHAALAWACVLGVLPILESVYQQDEDAADGFNKIVFTMIRYQHLLQTVVLRDFTKSSQDGNTSQLFSNMETQLVSFYEQVYLYQIQFIRQYGKSKWRRNMGNMFNPKDWKQKWSTIDSVREIIDTSIRDRVSARSLDSWEAVMSIEKRTENVLKTVEEIQDGQQAAHEWELLKSLQTASNATFDSSDVQGAQNYCLEGTQHNILNEIRNWAESPTGQFIFWLHGMAGTGKSSVALTVANALKEVKPFTRSNPSPKNATLGASFFFKQGDATRNSTRGFFSTLARDLADVSSNFKTLIAQAIEKNPSITTKAPQQQLEHLIVNPLSILDDRSFLPIHLIVVVDALDECIDRREAEDLVRMLSVRSESLHRVQLRFLITSRSENHLTRAFGQLHEDVCRSVVLEKIKQRVREDDRLDDITLYFEKTIATIAKRHGVEPSVIDDTTIKSLSKTSDGLFIYAATICRFLDAEDFDFDEARQERLELILQNSKDNEDSATDDSEMDEWEVDSPQNHVDEIYCKVLSFPDREKMSPAMKKKTYKDMGIVFGFLVIFFEPVSISSLKVFLPQISKSLDKLLNKVRAIVVVPPDERSPLKLIHLSFRDFILSKKRSKRLKFHVDENEIHELVLTRCLDIMSSKLHQDICNLVHPGTLDSEIPPDTLEARIPQHLRYTCKYWVNHLSNLGRDRQRDVWLLKGGKIHGFLQQHFLHWLEVMSLINEGPAAILIVNQLQTLSEESDALELSSSAYDMKRFILSNRWIVDHAPLQIYVSAVLFSPTDITIRPLLDSYMPPWIQQPPKNENRWTHEVCILNGHTDITTAMSFSPTGNLLASSTVDGTTILWDYATGTELSKLEGDGWVVCVSVSWDGKFIALGFKEENTVVVRDILSGSRVILQDHEQPVRFTIFSPKDNNILVSVFSICDEQTLTIWDVKSRRTKHMVTILDCWVEEIQFTEDGDSLIIPADDSITILNVNTGQSAQRLNGSPATIVNGVTIPVEFETLIVCERVAKQDGDEKYISNDDKLWSISFVHRSTGETMVQYFYQEDFAHISCVTLGGNSVLIRTESGSIELLGTRSWSRVGQFYVDPSLFVFAIQKDGKLMASLGSGDYGIRLYDIRQNTTGNQLSQRHSQQIWKLRFSPDLSLIAANVDGYPELYDSTGSLISLPVDEVPQIDFCGRYVILTIDLSSQIWNSSMTELLFTSSCGIRSFNDSVIAASPRSGQIQILNTSTLDEIMMWHNVDSYRFSSDGDMACILYTDPNSRTSILELWNLLSMERLWCKPAEKSMLIGACRFSPDKNVFIYTCIFGDLLRENSCKIVYLKTGKEESMVEWDRLIFHPESHLLAIKLLFSRDIDIRKTDSLELLHKFKIPSQTHLSMAFSGRATFAASWRMGPEPDIRFWDVGSGSKIGQYSVAGRITDLSMHDDDYIVCQQGRLPILSSVPDEERKNAGNHVQDLLYVGLQWVYHGLERIIWLPPTLRSRASILRGNTLAIPCEGGIKVIKFDLDKLSAR</sequence>
<dbReference type="SMART" id="SM00320">
    <property type="entry name" value="WD40"/>
    <property type="match status" value="5"/>
</dbReference>
<dbReference type="InterPro" id="IPR056884">
    <property type="entry name" value="NPHP3-like_N"/>
</dbReference>
<dbReference type="Gene3D" id="3.40.50.300">
    <property type="entry name" value="P-loop containing nucleotide triphosphate hydrolases"/>
    <property type="match status" value="1"/>
</dbReference>
<organism evidence="5 6">
    <name type="scientific">Fusarium poae</name>
    <dbReference type="NCBI Taxonomy" id="36050"/>
    <lineage>
        <taxon>Eukaryota</taxon>
        <taxon>Fungi</taxon>
        <taxon>Dikarya</taxon>
        <taxon>Ascomycota</taxon>
        <taxon>Pezizomycotina</taxon>
        <taxon>Sordariomycetes</taxon>
        <taxon>Hypocreomycetidae</taxon>
        <taxon>Hypocreales</taxon>
        <taxon>Nectriaceae</taxon>
        <taxon>Fusarium</taxon>
    </lineage>
</organism>
<feature type="repeat" description="WD" evidence="2">
    <location>
        <begin position="934"/>
        <end position="975"/>
    </location>
</feature>
<dbReference type="Pfam" id="PF00400">
    <property type="entry name" value="WD40"/>
    <property type="match status" value="1"/>
</dbReference>
<evidence type="ECO:0000313" key="6">
    <source>
        <dbReference type="Proteomes" id="UP000091967"/>
    </source>
</evidence>
<evidence type="ECO:0000259" key="4">
    <source>
        <dbReference type="Pfam" id="PF24883"/>
    </source>
</evidence>
<keyword evidence="1" id="KW-0677">Repeat</keyword>
<accession>A0A1B8BA19</accession>
<reference evidence="5 6" key="1">
    <citation type="submission" date="2016-06" db="EMBL/GenBank/DDBJ databases">
        <title>Living apart together: crosstalk between the core and supernumerary genomes in a fungal plant pathogen.</title>
        <authorList>
            <person name="Vanheule A."/>
            <person name="Audenaert K."/>
            <person name="Warris S."/>
            <person name="Van De Geest H."/>
            <person name="Schijlen E."/>
            <person name="Hofte M."/>
            <person name="De Saeger S."/>
            <person name="Haesaert G."/>
            <person name="Waalwijk C."/>
            <person name="Van Der Lee T."/>
        </authorList>
    </citation>
    <scope>NUCLEOTIDE SEQUENCE [LARGE SCALE GENOMIC DNA]</scope>
    <source>
        <strain evidence="5 6">2516</strain>
    </source>
</reference>
<dbReference type="Proteomes" id="UP000091967">
    <property type="component" value="Unassembled WGS sequence"/>
</dbReference>
<keyword evidence="2" id="KW-0853">WD repeat</keyword>
<dbReference type="Pfam" id="PF24883">
    <property type="entry name" value="NPHP3_N"/>
    <property type="match status" value="1"/>
</dbReference>
<dbReference type="SUPFAM" id="SSF52540">
    <property type="entry name" value="P-loop containing nucleoside triphosphate hydrolases"/>
    <property type="match status" value="1"/>
</dbReference>
<dbReference type="SUPFAM" id="SSF82171">
    <property type="entry name" value="DPP6 N-terminal domain-like"/>
    <property type="match status" value="1"/>
</dbReference>
<dbReference type="InterPro" id="IPR011047">
    <property type="entry name" value="Quinoprotein_ADH-like_sf"/>
</dbReference>
<keyword evidence="6" id="KW-1185">Reference proteome</keyword>
<gene>
    <name evidence="5" type="ORF">FPOA_03512</name>
</gene>
<comment type="caution">
    <text evidence="5">The sequence shown here is derived from an EMBL/GenBank/DDBJ whole genome shotgun (WGS) entry which is preliminary data.</text>
</comment>
<dbReference type="InterPro" id="IPR015943">
    <property type="entry name" value="WD40/YVTN_repeat-like_dom_sf"/>
</dbReference>